<keyword evidence="3 6" id="KW-1133">Transmembrane helix</keyword>
<feature type="transmembrane region" description="Helical" evidence="6">
    <location>
        <begin position="298"/>
        <end position="322"/>
    </location>
</feature>
<dbReference type="InterPro" id="IPR051533">
    <property type="entry name" value="WaaL-like"/>
</dbReference>
<dbReference type="GO" id="GO:0016874">
    <property type="term" value="F:ligase activity"/>
    <property type="evidence" value="ECO:0007669"/>
    <property type="project" value="UniProtKB-KW"/>
</dbReference>
<dbReference type="PANTHER" id="PTHR37422">
    <property type="entry name" value="TEICHURONIC ACID BIOSYNTHESIS PROTEIN TUAE"/>
    <property type="match status" value="1"/>
</dbReference>
<evidence type="ECO:0000256" key="3">
    <source>
        <dbReference type="ARBA" id="ARBA00022989"/>
    </source>
</evidence>
<feature type="transmembrane region" description="Helical" evidence="6">
    <location>
        <begin position="57"/>
        <end position="76"/>
    </location>
</feature>
<sequence length="406" mass="43537">MPIVVPVTFVTVLYVTLLAGETVIAGMPLRLLGTSAVMVGSLALTVLPPRGRVWSGLPWFVTWVGLVALSAYWAPLDARPGRFLVDLVYLMVLTVCAAWVAPRLPDRAIASIWGLTWLIGILFASAALTGVGGDIDLQGRRSAFGMGPNVFVRVVGLGAIAAVALAWGGRKWVIWTVPVFLAAAVLSGSRGGTLAIAVAGAVIIALGLSGRTRNERRNTLLGLTLVIAVIYLVVWPRVEQWVEVRFVDTIASGYSAGRDVILSQVLELWAENSLIGVGLDGYWGEAGYRYGLQHPHNLILQTFAEAGLLAGLTLLALLLVGLRSAWSLRGGRHSLFACAAILLIVASMFSGTWYDSRFIWLFLIFGAESLSRRVVDPEPNGELGPNTDNAPRRLGPRSHIVSGGRR</sequence>
<feature type="transmembrane region" description="Helical" evidence="6">
    <location>
        <begin position="108"/>
        <end position="129"/>
    </location>
</feature>
<evidence type="ECO:0000256" key="4">
    <source>
        <dbReference type="ARBA" id="ARBA00023136"/>
    </source>
</evidence>
<comment type="subcellular location">
    <subcellularLocation>
        <location evidence="1">Membrane</location>
        <topology evidence="1">Multi-pass membrane protein</topology>
    </subcellularLocation>
</comment>
<evidence type="ECO:0000313" key="8">
    <source>
        <dbReference type="EMBL" id="QFG69756.1"/>
    </source>
</evidence>
<reference evidence="8 9" key="1">
    <citation type="submission" date="2019-09" db="EMBL/GenBank/DDBJ databases">
        <title>Serinicoccus pratensis sp. nov., isolated from meadow soil.</title>
        <authorList>
            <person name="Zhang W."/>
        </authorList>
    </citation>
    <scope>NUCLEOTIDE SEQUENCE [LARGE SCALE GENOMIC DNA]</scope>
    <source>
        <strain evidence="8 9">W204</strain>
    </source>
</reference>
<organism evidence="8 9">
    <name type="scientific">Ornithinimicrobium pratense</name>
    <dbReference type="NCBI Taxonomy" id="2593973"/>
    <lineage>
        <taxon>Bacteria</taxon>
        <taxon>Bacillati</taxon>
        <taxon>Actinomycetota</taxon>
        <taxon>Actinomycetes</taxon>
        <taxon>Micrococcales</taxon>
        <taxon>Ornithinimicrobiaceae</taxon>
        <taxon>Ornithinimicrobium</taxon>
    </lineage>
</organism>
<evidence type="ECO:0000313" key="9">
    <source>
        <dbReference type="Proteomes" id="UP000326546"/>
    </source>
</evidence>
<dbReference type="OrthoDB" id="3280688at2"/>
<feature type="transmembrane region" description="Helical" evidence="6">
    <location>
        <begin position="83"/>
        <end position="102"/>
    </location>
</feature>
<feature type="transmembrane region" description="Helical" evidence="6">
    <location>
        <begin position="334"/>
        <end position="354"/>
    </location>
</feature>
<accession>A0A5J6V988</accession>
<dbReference type="EMBL" id="CP044427">
    <property type="protein sequence ID" value="QFG69756.1"/>
    <property type="molecule type" value="Genomic_DNA"/>
</dbReference>
<evidence type="ECO:0000259" key="7">
    <source>
        <dbReference type="Pfam" id="PF04932"/>
    </source>
</evidence>
<evidence type="ECO:0000256" key="6">
    <source>
        <dbReference type="SAM" id="Phobius"/>
    </source>
</evidence>
<feature type="transmembrane region" description="Helical" evidence="6">
    <location>
        <begin position="220"/>
        <end position="238"/>
    </location>
</feature>
<protein>
    <submittedName>
        <fullName evidence="8">O-antigen ligase family protein</fullName>
    </submittedName>
</protein>
<gene>
    <name evidence="8" type="ORF">FY030_14555</name>
</gene>
<feature type="transmembrane region" description="Helical" evidence="6">
    <location>
        <begin position="150"/>
        <end position="168"/>
    </location>
</feature>
<name>A0A5J6V988_9MICO</name>
<keyword evidence="4 6" id="KW-0472">Membrane</keyword>
<evidence type="ECO:0000256" key="5">
    <source>
        <dbReference type="SAM" id="MobiDB-lite"/>
    </source>
</evidence>
<dbReference type="Proteomes" id="UP000326546">
    <property type="component" value="Chromosome"/>
</dbReference>
<dbReference type="KEGG" id="serw:FY030_14555"/>
<dbReference type="RefSeq" id="WP_158062250.1">
    <property type="nucleotide sequence ID" value="NZ_CP044427.1"/>
</dbReference>
<evidence type="ECO:0000256" key="1">
    <source>
        <dbReference type="ARBA" id="ARBA00004141"/>
    </source>
</evidence>
<feature type="domain" description="O-antigen ligase-related" evidence="7">
    <location>
        <begin position="180"/>
        <end position="314"/>
    </location>
</feature>
<dbReference type="GO" id="GO:0016020">
    <property type="term" value="C:membrane"/>
    <property type="evidence" value="ECO:0007669"/>
    <property type="project" value="UniProtKB-SubCell"/>
</dbReference>
<evidence type="ECO:0000256" key="2">
    <source>
        <dbReference type="ARBA" id="ARBA00022692"/>
    </source>
</evidence>
<dbReference type="Pfam" id="PF04932">
    <property type="entry name" value="Wzy_C"/>
    <property type="match status" value="1"/>
</dbReference>
<keyword evidence="9" id="KW-1185">Reference proteome</keyword>
<dbReference type="InterPro" id="IPR007016">
    <property type="entry name" value="O-antigen_ligase-rel_domated"/>
</dbReference>
<dbReference type="AlphaFoldDB" id="A0A5J6V988"/>
<feature type="region of interest" description="Disordered" evidence="5">
    <location>
        <begin position="376"/>
        <end position="406"/>
    </location>
</feature>
<feature type="transmembrane region" description="Helical" evidence="6">
    <location>
        <begin position="180"/>
        <end position="208"/>
    </location>
</feature>
<keyword evidence="2 6" id="KW-0812">Transmembrane</keyword>
<proteinExistence type="predicted"/>
<feature type="transmembrane region" description="Helical" evidence="6">
    <location>
        <begin position="6"/>
        <end position="24"/>
    </location>
</feature>
<keyword evidence="8" id="KW-0436">Ligase</keyword>
<dbReference type="PANTHER" id="PTHR37422:SF23">
    <property type="entry name" value="TEICHURONIC ACID BIOSYNTHESIS PROTEIN TUAE"/>
    <property type="match status" value="1"/>
</dbReference>